<gene>
    <name evidence="1" type="ORF">ACFSJE_07670</name>
</gene>
<organism evidence="1 2">
    <name type="scientific">Flagellimonas iocasae</name>
    <dbReference type="NCBI Taxonomy" id="2055905"/>
    <lineage>
        <taxon>Bacteria</taxon>
        <taxon>Pseudomonadati</taxon>
        <taxon>Bacteroidota</taxon>
        <taxon>Flavobacteriia</taxon>
        <taxon>Flavobacteriales</taxon>
        <taxon>Flavobacteriaceae</taxon>
        <taxon>Flagellimonas</taxon>
    </lineage>
</organism>
<name>A0ABW4Y013_9FLAO</name>
<protein>
    <submittedName>
        <fullName evidence="1">Uncharacterized protein</fullName>
    </submittedName>
</protein>
<dbReference type="EMBL" id="JBHUHU010000003">
    <property type="protein sequence ID" value="MFD2099643.1"/>
    <property type="molecule type" value="Genomic_DNA"/>
</dbReference>
<sequence length="113" mass="13122">MPNVSLFLQTVHGTVHVFDMKRVLTILLLMNHSYGFESDFFPMAKEEKIEKPFEPERVKLRINRPPILSDGDALDYLLKNVFGSKGNQNNPKGFSSHNLDVLYRLFKLWSQLL</sequence>
<keyword evidence="2" id="KW-1185">Reference proteome</keyword>
<evidence type="ECO:0000313" key="2">
    <source>
        <dbReference type="Proteomes" id="UP001597342"/>
    </source>
</evidence>
<accession>A0ABW4Y013</accession>
<evidence type="ECO:0000313" key="1">
    <source>
        <dbReference type="EMBL" id="MFD2099643.1"/>
    </source>
</evidence>
<dbReference type="Proteomes" id="UP001597342">
    <property type="component" value="Unassembled WGS sequence"/>
</dbReference>
<dbReference type="RefSeq" id="WP_379830401.1">
    <property type="nucleotide sequence ID" value="NZ_JBHUHU010000003.1"/>
</dbReference>
<reference evidence="2" key="1">
    <citation type="journal article" date="2019" name="Int. J. Syst. Evol. Microbiol.">
        <title>The Global Catalogue of Microorganisms (GCM) 10K type strain sequencing project: providing services to taxonomists for standard genome sequencing and annotation.</title>
        <authorList>
            <consortium name="The Broad Institute Genomics Platform"/>
            <consortium name="The Broad Institute Genome Sequencing Center for Infectious Disease"/>
            <person name="Wu L."/>
            <person name="Ma J."/>
        </authorList>
    </citation>
    <scope>NUCLEOTIDE SEQUENCE [LARGE SCALE GENOMIC DNA]</scope>
    <source>
        <strain evidence="2">JCM 3389</strain>
    </source>
</reference>
<comment type="caution">
    <text evidence="1">The sequence shown here is derived from an EMBL/GenBank/DDBJ whole genome shotgun (WGS) entry which is preliminary data.</text>
</comment>
<proteinExistence type="predicted"/>